<protein>
    <submittedName>
        <fullName evidence="2">CSON008268 protein</fullName>
    </submittedName>
</protein>
<organism evidence="2">
    <name type="scientific">Culicoides sonorensis</name>
    <name type="common">Biting midge</name>
    <dbReference type="NCBI Taxonomy" id="179676"/>
    <lineage>
        <taxon>Eukaryota</taxon>
        <taxon>Metazoa</taxon>
        <taxon>Ecdysozoa</taxon>
        <taxon>Arthropoda</taxon>
        <taxon>Hexapoda</taxon>
        <taxon>Insecta</taxon>
        <taxon>Pterygota</taxon>
        <taxon>Neoptera</taxon>
        <taxon>Endopterygota</taxon>
        <taxon>Diptera</taxon>
        <taxon>Nematocera</taxon>
        <taxon>Chironomoidea</taxon>
        <taxon>Ceratopogonidae</taxon>
        <taxon>Ceratopogoninae</taxon>
        <taxon>Culicoides</taxon>
        <taxon>Monoculicoides</taxon>
    </lineage>
</organism>
<reference evidence="2" key="2">
    <citation type="submission" date="2018-07" db="EMBL/GenBank/DDBJ databases">
        <authorList>
            <person name="Quirk P.G."/>
            <person name="Krulwich T.A."/>
        </authorList>
    </citation>
    <scope>NUCLEOTIDE SEQUENCE</scope>
</reference>
<dbReference type="EMBL" id="UFQT01003125">
    <property type="protein sequence ID" value="SSX34615.1"/>
    <property type="molecule type" value="Genomic_DNA"/>
</dbReference>
<accession>A0A336MY35</accession>
<sequence>MKWPLSEYFSLELMAHNATVQLGGTAFLVCKVAGIDRAQIPGPFKSNSCNAGIMACMNVNYPLTTIHCLCNKVIKKDQH</sequence>
<dbReference type="AlphaFoldDB" id="A0A336MY35"/>
<proteinExistence type="predicted"/>
<evidence type="ECO:0000313" key="1">
    <source>
        <dbReference type="EMBL" id="SSX15240.1"/>
    </source>
</evidence>
<name>A0A336MY35_CULSO</name>
<dbReference type="EMBL" id="UFQS01003125">
    <property type="protein sequence ID" value="SSX15240.1"/>
    <property type="molecule type" value="Genomic_DNA"/>
</dbReference>
<reference evidence="1" key="1">
    <citation type="submission" date="2018-04" db="EMBL/GenBank/DDBJ databases">
        <authorList>
            <person name="Go L.Y."/>
            <person name="Mitchell J.A."/>
        </authorList>
    </citation>
    <scope>NUCLEOTIDE SEQUENCE</scope>
    <source>
        <tissue evidence="1">Whole organism</tissue>
    </source>
</reference>
<evidence type="ECO:0000313" key="2">
    <source>
        <dbReference type="EMBL" id="SSX34615.1"/>
    </source>
</evidence>
<dbReference type="VEuPathDB" id="VectorBase:CSON008268"/>
<gene>
    <name evidence="2" type="primary">CSON008268</name>
</gene>